<keyword evidence="2" id="KW-0472">Membrane</keyword>
<evidence type="ECO:0000256" key="2">
    <source>
        <dbReference type="SAM" id="Phobius"/>
    </source>
</evidence>
<evidence type="ECO:0000313" key="3">
    <source>
        <dbReference type="EMBL" id="KAJ7753317.1"/>
    </source>
</evidence>
<evidence type="ECO:0000313" key="4">
    <source>
        <dbReference type="Proteomes" id="UP001215280"/>
    </source>
</evidence>
<comment type="caution">
    <text evidence="3">The sequence shown here is derived from an EMBL/GenBank/DDBJ whole genome shotgun (WGS) entry which is preliminary data.</text>
</comment>
<evidence type="ECO:0000256" key="1">
    <source>
        <dbReference type="SAM" id="MobiDB-lite"/>
    </source>
</evidence>
<organism evidence="3 4">
    <name type="scientific">Mycena maculata</name>
    <dbReference type="NCBI Taxonomy" id="230809"/>
    <lineage>
        <taxon>Eukaryota</taxon>
        <taxon>Fungi</taxon>
        <taxon>Dikarya</taxon>
        <taxon>Basidiomycota</taxon>
        <taxon>Agaricomycotina</taxon>
        <taxon>Agaricomycetes</taxon>
        <taxon>Agaricomycetidae</taxon>
        <taxon>Agaricales</taxon>
        <taxon>Marasmiineae</taxon>
        <taxon>Mycenaceae</taxon>
        <taxon>Mycena</taxon>
    </lineage>
</organism>
<keyword evidence="2" id="KW-1133">Transmembrane helix</keyword>
<reference evidence="3" key="1">
    <citation type="submission" date="2023-03" db="EMBL/GenBank/DDBJ databases">
        <title>Massive genome expansion in bonnet fungi (Mycena s.s.) driven by repeated elements and novel gene families across ecological guilds.</title>
        <authorList>
            <consortium name="Lawrence Berkeley National Laboratory"/>
            <person name="Harder C.B."/>
            <person name="Miyauchi S."/>
            <person name="Viragh M."/>
            <person name="Kuo A."/>
            <person name="Thoen E."/>
            <person name="Andreopoulos B."/>
            <person name="Lu D."/>
            <person name="Skrede I."/>
            <person name="Drula E."/>
            <person name="Henrissat B."/>
            <person name="Morin E."/>
            <person name="Kohler A."/>
            <person name="Barry K."/>
            <person name="LaButti K."/>
            <person name="Morin E."/>
            <person name="Salamov A."/>
            <person name="Lipzen A."/>
            <person name="Mereny Z."/>
            <person name="Hegedus B."/>
            <person name="Baldrian P."/>
            <person name="Stursova M."/>
            <person name="Weitz H."/>
            <person name="Taylor A."/>
            <person name="Grigoriev I.V."/>
            <person name="Nagy L.G."/>
            <person name="Martin F."/>
            <person name="Kauserud H."/>
        </authorList>
    </citation>
    <scope>NUCLEOTIDE SEQUENCE</scope>
    <source>
        <strain evidence="3">CBHHK188m</strain>
    </source>
</reference>
<keyword evidence="2" id="KW-0812">Transmembrane</keyword>
<accession>A0AAD7J022</accession>
<dbReference type="Proteomes" id="UP001215280">
    <property type="component" value="Unassembled WGS sequence"/>
</dbReference>
<feature type="transmembrane region" description="Helical" evidence="2">
    <location>
        <begin position="130"/>
        <end position="150"/>
    </location>
</feature>
<keyword evidence="4" id="KW-1185">Reference proteome</keyword>
<feature type="region of interest" description="Disordered" evidence="1">
    <location>
        <begin position="1"/>
        <end position="41"/>
    </location>
</feature>
<protein>
    <submittedName>
        <fullName evidence="3">Uncharacterized protein</fullName>
    </submittedName>
</protein>
<dbReference type="AlphaFoldDB" id="A0AAD7J022"/>
<name>A0AAD7J022_9AGAR</name>
<proteinExistence type="predicted"/>
<gene>
    <name evidence="3" type="ORF">DFH07DRAFT_824057</name>
</gene>
<sequence>MAAGNEITSTSHSISDDHDTLASVDSPPASPSDGTHTPTTIPMTEALWIANLKKLDKKIRKYNWKPAHPHSQKDAPRREEDAAKIVTLMRDLGATHPDPRVQVYWAERADAFAAAPEPDKKAVLRDVTSVILGLIAAPFAIAGALLLGLGKALRLTGTLMVESRG</sequence>
<dbReference type="EMBL" id="JARJLG010000071">
    <property type="protein sequence ID" value="KAJ7753317.1"/>
    <property type="molecule type" value="Genomic_DNA"/>
</dbReference>
<feature type="compositionally biased region" description="Low complexity" evidence="1">
    <location>
        <begin position="22"/>
        <end position="33"/>
    </location>
</feature>